<comment type="caution">
    <text evidence="3">The sequence shown here is derived from an EMBL/GenBank/DDBJ whole genome shotgun (WGS) entry which is preliminary data.</text>
</comment>
<evidence type="ECO:0000313" key="4">
    <source>
        <dbReference type="Proteomes" id="UP001141552"/>
    </source>
</evidence>
<reference evidence="3" key="2">
    <citation type="journal article" date="2023" name="Plants (Basel)">
        <title>Annotation of the Turnera subulata (Passifloraceae) Draft Genome Reveals the S-Locus Evolved after the Divergence of Turneroideae from Passifloroideae in a Stepwise Manner.</title>
        <authorList>
            <person name="Henning P.M."/>
            <person name="Roalson E.H."/>
            <person name="Mir W."/>
            <person name="McCubbin A.G."/>
            <person name="Shore J.S."/>
        </authorList>
    </citation>
    <scope>NUCLEOTIDE SEQUENCE</scope>
    <source>
        <strain evidence="3">F60SS</strain>
    </source>
</reference>
<name>A0A9Q0G1L9_9ROSI</name>
<dbReference type="GO" id="GO:0008270">
    <property type="term" value="F:zinc ion binding"/>
    <property type="evidence" value="ECO:0007669"/>
    <property type="project" value="UniProtKB-KW"/>
</dbReference>
<dbReference type="InterPro" id="IPR001878">
    <property type="entry name" value="Znf_CCHC"/>
</dbReference>
<evidence type="ECO:0000313" key="3">
    <source>
        <dbReference type="EMBL" id="KAJ4841481.1"/>
    </source>
</evidence>
<keyword evidence="1" id="KW-0862">Zinc</keyword>
<keyword evidence="4" id="KW-1185">Reference proteome</keyword>
<reference evidence="3" key="1">
    <citation type="submission" date="2022-02" db="EMBL/GenBank/DDBJ databases">
        <authorList>
            <person name="Henning P.M."/>
            <person name="McCubbin A.G."/>
            <person name="Shore J.S."/>
        </authorList>
    </citation>
    <scope>NUCLEOTIDE SEQUENCE</scope>
    <source>
        <strain evidence="3">F60SS</strain>
        <tissue evidence="3">Leaves</tissue>
    </source>
</reference>
<dbReference type="Proteomes" id="UP001141552">
    <property type="component" value="Unassembled WGS sequence"/>
</dbReference>
<dbReference type="AlphaFoldDB" id="A0A9Q0G1L9"/>
<accession>A0A9Q0G1L9</accession>
<dbReference type="Pfam" id="PF14392">
    <property type="entry name" value="zf-CCHC_4"/>
    <property type="match status" value="1"/>
</dbReference>
<dbReference type="PANTHER" id="PTHR31286:SF167">
    <property type="entry name" value="OS09G0268800 PROTEIN"/>
    <property type="match status" value="1"/>
</dbReference>
<sequence length="181" mass="20415">MQTLWSFRRGIDITQVDKHLFLLTLHNAKDVQRILKREPWPFDKRLILLKQVSGVEQFGMVPITKCGFWIKLYDVPICLRTNDSLTTLASKIGTFVSFDGKGMVGHGSFVKILVLPCMTKLLHKPTVSKVGDSPVYTFPITYDNLSIFCYACGCLGHGFKECPDFTDSDSDNNDAQFPYGP</sequence>
<proteinExistence type="predicted"/>
<feature type="domain" description="CCHC-type" evidence="2">
    <location>
        <begin position="149"/>
        <end position="164"/>
    </location>
</feature>
<dbReference type="PROSITE" id="PS50158">
    <property type="entry name" value="ZF_CCHC"/>
    <property type="match status" value="1"/>
</dbReference>
<evidence type="ECO:0000259" key="2">
    <source>
        <dbReference type="PROSITE" id="PS50158"/>
    </source>
</evidence>
<dbReference type="InterPro" id="IPR040256">
    <property type="entry name" value="At4g02000-like"/>
</dbReference>
<organism evidence="3 4">
    <name type="scientific">Turnera subulata</name>
    <dbReference type="NCBI Taxonomy" id="218843"/>
    <lineage>
        <taxon>Eukaryota</taxon>
        <taxon>Viridiplantae</taxon>
        <taxon>Streptophyta</taxon>
        <taxon>Embryophyta</taxon>
        <taxon>Tracheophyta</taxon>
        <taxon>Spermatophyta</taxon>
        <taxon>Magnoliopsida</taxon>
        <taxon>eudicotyledons</taxon>
        <taxon>Gunneridae</taxon>
        <taxon>Pentapetalae</taxon>
        <taxon>rosids</taxon>
        <taxon>fabids</taxon>
        <taxon>Malpighiales</taxon>
        <taxon>Passifloraceae</taxon>
        <taxon>Turnera</taxon>
    </lineage>
</organism>
<dbReference type="GO" id="GO:0003676">
    <property type="term" value="F:nucleic acid binding"/>
    <property type="evidence" value="ECO:0007669"/>
    <property type="project" value="InterPro"/>
</dbReference>
<dbReference type="InterPro" id="IPR025836">
    <property type="entry name" value="Zn_knuckle_CX2CX4HX4C"/>
</dbReference>
<dbReference type="PANTHER" id="PTHR31286">
    <property type="entry name" value="GLYCINE-RICH CELL WALL STRUCTURAL PROTEIN 1.8-LIKE"/>
    <property type="match status" value="1"/>
</dbReference>
<gene>
    <name evidence="3" type="ORF">Tsubulata_027603</name>
</gene>
<keyword evidence="1" id="KW-0863">Zinc-finger</keyword>
<keyword evidence="1" id="KW-0479">Metal-binding</keyword>
<dbReference type="OrthoDB" id="1939268at2759"/>
<protein>
    <recommendedName>
        <fullName evidence="2">CCHC-type domain-containing protein</fullName>
    </recommendedName>
</protein>
<evidence type="ECO:0000256" key="1">
    <source>
        <dbReference type="PROSITE-ProRule" id="PRU00047"/>
    </source>
</evidence>
<dbReference type="EMBL" id="JAKUCV010002766">
    <property type="protein sequence ID" value="KAJ4841481.1"/>
    <property type="molecule type" value="Genomic_DNA"/>
</dbReference>